<accession>A0A4Q7YJU7</accession>
<evidence type="ECO:0000313" key="4">
    <source>
        <dbReference type="Proteomes" id="UP000292423"/>
    </source>
</evidence>
<dbReference type="AlphaFoldDB" id="A0A4Q7YJU7"/>
<evidence type="ECO:0000256" key="1">
    <source>
        <dbReference type="SAM" id="MobiDB-lite"/>
    </source>
</evidence>
<organism evidence="3 4">
    <name type="scientific">Fluviicoccus keumensis</name>
    <dbReference type="NCBI Taxonomy" id="1435465"/>
    <lineage>
        <taxon>Bacteria</taxon>
        <taxon>Pseudomonadati</taxon>
        <taxon>Pseudomonadota</taxon>
        <taxon>Gammaproteobacteria</taxon>
        <taxon>Moraxellales</taxon>
        <taxon>Moraxellaceae</taxon>
        <taxon>Fluviicoccus</taxon>
    </lineage>
</organism>
<sequence length="96" mass="10871">MESANKSYGKYWAAVSGDFVIGLILMPWINREDPRFAAFRDKSKENLGLLGEVITGEIQEIEGVKVFVKRLTHANRPQASTQPRAPRLYQLPPSLR</sequence>
<dbReference type="RefSeq" id="WP_130415689.1">
    <property type="nucleotide sequence ID" value="NZ_SHKX01000017.1"/>
</dbReference>
<reference evidence="3 4" key="1">
    <citation type="submission" date="2019-02" db="EMBL/GenBank/DDBJ databases">
        <title>Genomic Encyclopedia of Type Strains, Phase IV (KMG-IV): sequencing the most valuable type-strain genomes for metagenomic binning, comparative biology and taxonomic classification.</title>
        <authorList>
            <person name="Goeker M."/>
        </authorList>
    </citation>
    <scope>NUCLEOTIDE SEQUENCE [LARGE SCALE GENOMIC DNA]</scope>
    <source>
        <strain evidence="3 4">DSM 105135</strain>
    </source>
</reference>
<gene>
    <name evidence="3" type="ORF">EV700_3215</name>
</gene>
<name>A0A4Q7YJU7_9GAMM</name>
<keyword evidence="2" id="KW-1133">Transmembrane helix</keyword>
<dbReference type="EMBL" id="SHKX01000017">
    <property type="protein sequence ID" value="RZU36749.1"/>
    <property type="molecule type" value="Genomic_DNA"/>
</dbReference>
<feature type="region of interest" description="Disordered" evidence="1">
    <location>
        <begin position="75"/>
        <end position="96"/>
    </location>
</feature>
<protein>
    <submittedName>
        <fullName evidence="3">Uncharacterized protein</fullName>
    </submittedName>
</protein>
<evidence type="ECO:0000256" key="2">
    <source>
        <dbReference type="SAM" id="Phobius"/>
    </source>
</evidence>
<proteinExistence type="predicted"/>
<evidence type="ECO:0000313" key="3">
    <source>
        <dbReference type="EMBL" id="RZU36749.1"/>
    </source>
</evidence>
<keyword evidence="2" id="KW-0472">Membrane</keyword>
<keyword evidence="2" id="KW-0812">Transmembrane</keyword>
<keyword evidence="4" id="KW-1185">Reference proteome</keyword>
<dbReference type="Proteomes" id="UP000292423">
    <property type="component" value="Unassembled WGS sequence"/>
</dbReference>
<comment type="caution">
    <text evidence="3">The sequence shown here is derived from an EMBL/GenBank/DDBJ whole genome shotgun (WGS) entry which is preliminary data.</text>
</comment>
<feature type="transmembrane region" description="Helical" evidence="2">
    <location>
        <begin position="12"/>
        <end position="30"/>
    </location>
</feature>